<dbReference type="OrthoDB" id="9179253at2"/>
<dbReference type="GO" id="GO:0006281">
    <property type="term" value="P:DNA repair"/>
    <property type="evidence" value="ECO:0007669"/>
    <property type="project" value="InterPro"/>
</dbReference>
<dbReference type="InterPro" id="IPR051675">
    <property type="entry name" value="Endo/Exo/Phosphatase_dom_1"/>
</dbReference>
<dbReference type="InterPro" id="IPR010994">
    <property type="entry name" value="RuvA_2-like"/>
</dbReference>
<evidence type="ECO:0000313" key="3">
    <source>
        <dbReference type="EMBL" id="TCJ11632.1"/>
    </source>
</evidence>
<keyword evidence="4" id="KW-1185">Reference proteome</keyword>
<dbReference type="SUPFAM" id="SSF47781">
    <property type="entry name" value="RuvA domain 2-like"/>
    <property type="match status" value="1"/>
</dbReference>
<evidence type="ECO:0000259" key="2">
    <source>
        <dbReference type="SMART" id="SM00278"/>
    </source>
</evidence>
<feature type="domain" description="Helix-hairpin-helix DNA-binding motif class 1" evidence="2">
    <location>
        <begin position="85"/>
        <end position="104"/>
    </location>
</feature>
<protein>
    <submittedName>
        <fullName evidence="3">Helix-hairpin-helix domain-containing protein</fullName>
    </submittedName>
</protein>
<dbReference type="AlphaFoldDB" id="A0A4R1B0W2"/>
<feature type="region of interest" description="Disordered" evidence="1">
    <location>
        <begin position="45"/>
        <end position="74"/>
    </location>
</feature>
<dbReference type="SMART" id="SM00278">
    <property type="entry name" value="HhH1"/>
    <property type="match status" value="2"/>
</dbReference>
<dbReference type="EMBL" id="SJZB01000052">
    <property type="protein sequence ID" value="TCJ11632.1"/>
    <property type="molecule type" value="Genomic_DNA"/>
</dbReference>
<dbReference type="Proteomes" id="UP000295443">
    <property type="component" value="Unassembled WGS sequence"/>
</dbReference>
<dbReference type="PANTHER" id="PTHR21180">
    <property type="entry name" value="ENDONUCLEASE/EXONUCLEASE/PHOSPHATASE FAMILY DOMAIN-CONTAINING PROTEIN 1"/>
    <property type="match status" value="1"/>
</dbReference>
<name>A0A4R1B0W2_9PROT</name>
<gene>
    <name evidence="3" type="ORF">EZJ19_15070</name>
</gene>
<accession>A0A4R1B0W2</accession>
<evidence type="ECO:0000313" key="4">
    <source>
        <dbReference type="Proteomes" id="UP000295443"/>
    </source>
</evidence>
<dbReference type="Gene3D" id="1.10.150.320">
    <property type="entry name" value="Photosystem II 12 kDa extrinsic protein"/>
    <property type="match status" value="1"/>
</dbReference>
<evidence type="ECO:0000256" key="1">
    <source>
        <dbReference type="SAM" id="MobiDB-lite"/>
    </source>
</evidence>
<comment type="caution">
    <text evidence="3">The sequence shown here is derived from an EMBL/GenBank/DDBJ whole genome shotgun (WGS) entry which is preliminary data.</text>
</comment>
<organism evidence="3 4">
    <name type="scientific">Parasulfuritortus cantonensis</name>
    <dbReference type="NCBI Taxonomy" id="2528202"/>
    <lineage>
        <taxon>Bacteria</taxon>
        <taxon>Pseudomonadati</taxon>
        <taxon>Pseudomonadota</taxon>
        <taxon>Betaproteobacteria</taxon>
        <taxon>Nitrosomonadales</taxon>
        <taxon>Thiobacillaceae</taxon>
        <taxon>Parasulfuritortus</taxon>
    </lineage>
</organism>
<proteinExistence type="predicted"/>
<dbReference type="GO" id="GO:0015627">
    <property type="term" value="C:type II protein secretion system complex"/>
    <property type="evidence" value="ECO:0007669"/>
    <property type="project" value="TreeGrafter"/>
</dbReference>
<feature type="compositionally biased region" description="Low complexity" evidence="1">
    <location>
        <begin position="55"/>
        <end position="69"/>
    </location>
</feature>
<sequence length="133" mass="14358">MLREWTGAGYVTRDHVNFSQPDVVSRKPVVQGKVDNVINVSFSAKDKAAPEPRAEAPAIQPEPAKPAAKAKPDNRAVSLNQASLGDIAALKGVSVKLAETIVASRPFASFEELLNIKGMGPKLLDKLRKFVRL</sequence>
<dbReference type="PANTHER" id="PTHR21180:SF32">
    <property type="entry name" value="ENDONUCLEASE_EXONUCLEASE_PHOSPHATASE FAMILY DOMAIN-CONTAINING PROTEIN 1"/>
    <property type="match status" value="1"/>
</dbReference>
<dbReference type="GO" id="GO:0003677">
    <property type="term" value="F:DNA binding"/>
    <property type="evidence" value="ECO:0007669"/>
    <property type="project" value="InterPro"/>
</dbReference>
<feature type="domain" description="Helix-hairpin-helix DNA-binding motif class 1" evidence="2">
    <location>
        <begin position="111"/>
        <end position="130"/>
    </location>
</feature>
<dbReference type="InterPro" id="IPR003583">
    <property type="entry name" value="Hlx-hairpin-Hlx_DNA-bd_motif"/>
</dbReference>
<dbReference type="GO" id="GO:0015628">
    <property type="term" value="P:protein secretion by the type II secretion system"/>
    <property type="evidence" value="ECO:0007669"/>
    <property type="project" value="TreeGrafter"/>
</dbReference>
<dbReference type="Pfam" id="PF12836">
    <property type="entry name" value="HHH_3"/>
    <property type="match status" value="1"/>
</dbReference>
<reference evidence="3 4" key="1">
    <citation type="submission" date="2019-03" db="EMBL/GenBank/DDBJ databases">
        <title>Genome sequence of Thiobacillaceae bacterium LSR1, a sulfur-oxidizing bacterium isolated from freshwater sediment.</title>
        <authorList>
            <person name="Li S."/>
        </authorList>
    </citation>
    <scope>NUCLEOTIDE SEQUENCE [LARGE SCALE GENOMIC DNA]</scope>
    <source>
        <strain evidence="3 4">LSR1</strain>
    </source>
</reference>
<feature type="compositionally biased region" description="Basic and acidic residues" evidence="1">
    <location>
        <begin position="45"/>
        <end position="54"/>
    </location>
</feature>